<dbReference type="Gene3D" id="3.40.630.30">
    <property type="match status" value="1"/>
</dbReference>
<reference evidence="2" key="1">
    <citation type="journal article" date="2020" name="mSystems">
        <title>Genome- and Community-Level Interaction Insights into Carbon Utilization and Element Cycling Functions of Hydrothermarchaeota in Hydrothermal Sediment.</title>
        <authorList>
            <person name="Zhou Z."/>
            <person name="Liu Y."/>
            <person name="Xu W."/>
            <person name="Pan J."/>
            <person name="Luo Z.H."/>
            <person name="Li M."/>
        </authorList>
    </citation>
    <scope>NUCLEOTIDE SEQUENCE [LARGE SCALE GENOMIC DNA]</scope>
    <source>
        <strain evidence="2">SpSt-1182</strain>
    </source>
</reference>
<sequence length="220" mass="24487">MPLIPKRPARPRDDGQGLFRLEPGHVPAVVGQLVRAFADDPIWTAVFPEPGERARRSRPLFAFMLRLGIMKGEAWAPSERLEGAAVWLPERHADPGGLAALRCGALAIPFHVGLARLRRFGALGKAIARIRKEHAPAGYRYLAMLGIAPEHQRRGLGSTLLRPMLARSDRKGTPVWLETETEANVELYRKHGFKVAAEFEVSELALKMWAMLRPPMDPGR</sequence>
<dbReference type="InterPro" id="IPR000182">
    <property type="entry name" value="GNAT_dom"/>
</dbReference>
<evidence type="ECO:0000313" key="2">
    <source>
        <dbReference type="EMBL" id="HDQ99653.1"/>
    </source>
</evidence>
<proteinExistence type="predicted"/>
<dbReference type="PANTHER" id="PTHR42791">
    <property type="entry name" value="GNAT FAMILY ACETYLTRANSFERASE"/>
    <property type="match status" value="1"/>
</dbReference>
<organism evidence="2">
    <name type="scientific">candidate division WOR-3 bacterium</name>
    <dbReference type="NCBI Taxonomy" id="2052148"/>
    <lineage>
        <taxon>Bacteria</taxon>
        <taxon>Bacteria division WOR-3</taxon>
    </lineage>
</organism>
<evidence type="ECO:0000259" key="1">
    <source>
        <dbReference type="PROSITE" id="PS51186"/>
    </source>
</evidence>
<comment type="caution">
    <text evidence="2">The sequence shown here is derived from an EMBL/GenBank/DDBJ whole genome shotgun (WGS) entry which is preliminary data.</text>
</comment>
<dbReference type="CDD" id="cd04301">
    <property type="entry name" value="NAT_SF"/>
    <property type="match status" value="1"/>
</dbReference>
<accession>A0A7V0XF33</accession>
<dbReference type="Proteomes" id="UP000885672">
    <property type="component" value="Unassembled WGS sequence"/>
</dbReference>
<dbReference type="PROSITE" id="PS51186">
    <property type="entry name" value="GNAT"/>
    <property type="match status" value="1"/>
</dbReference>
<feature type="domain" description="N-acetyltransferase" evidence="1">
    <location>
        <begin position="65"/>
        <end position="213"/>
    </location>
</feature>
<dbReference type="InterPro" id="IPR052523">
    <property type="entry name" value="Trichothecene_AcTrans"/>
</dbReference>
<dbReference type="AlphaFoldDB" id="A0A7V0XF33"/>
<dbReference type="EMBL" id="DSBX01000199">
    <property type="protein sequence ID" value="HDQ99653.1"/>
    <property type="molecule type" value="Genomic_DNA"/>
</dbReference>
<gene>
    <name evidence="2" type="ORF">ENN51_05135</name>
</gene>
<name>A0A7V0XF33_UNCW3</name>
<dbReference type="PANTHER" id="PTHR42791:SF1">
    <property type="entry name" value="N-ACETYLTRANSFERASE DOMAIN-CONTAINING PROTEIN"/>
    <property type="match status" value="1"/>
</dbReference>
<dbReference type="SUPFAM" id="SSF55729">
    <property type="entry name" value="Acyl-CoA N-acyltransferases (Nat)"/>
    <property type="match status" value="1"/>
</dbReference>
<dbReference type="Pfam" id="PF13508">
    <property type="entry name" value="Acetyltransf_7"/>
    <property type="match status" value="1"/>
</dbReference>
<dbReference type="GO" id="GO:0016747">
    <property type="term" value="F:acyltransferase activity, transferring groups other than amino-acyl groups"/>
    <property type="evidence" value="ECO:0007669"/>
    <property type="project" value="InterPro"/>
</dbReference>
<dbReference type="InterPro" id="IPR016181">
    <property type="entry name" value="Acyl_CoA_acyltransferase"/>
</dbReference>
<protein>
    <submittedName>
        <fullName evidence="2">N-acetyltransferase</fullName>
    </submittedName>
</protein>